<dbReference type="AlphaFoldDB" id="A0A6J6U730"/>
<accession>A0A6J6U730</accession>
<name>A0A6J6U730_9ZZZZ</name>
<organism evidence="1">
    <name type="scientific">freshwater metagenome</name>
    <dbReference type="NCBI Taxonomy" id="449393"/>
    <lineage>
        <taxon>unclassified sequences</taxon>
        <taxon>metagenomes</taxon>
        <taxon>ecological metagenomes</taxon>
    </lineage>
</organism>
<proteinExistence type="predicted"/>
<sequence>MTERTAAIALRAQIFASSAASSALTAPPTFPVAANAPLIMGSCPEV</sequence>
<reference evidence="1" key="1">
    <citation type="submission" date="2020-05" db="EMBL/GenBank/DDBJ databases">
        <authorList>
            <person name="Chiriac C."/>
            <person name="Salcher M."/>
            <person name="Ghai R."/>
            <person name="Kavagutti S V."/>
        </authorList>
    </citation>
    <scope>NUCLEOTIDE SEQUENCE</scope>
</reference>
<evidence type="ECO:0000313" key="1">
    <source>
        <dbReference type="EMBL" id="CAB4755058.1"/>
    </source>
</evidence>
<dbReference type="EMBL" id="CAEZYW010000269">
    <property type="protein sequence ID" value="CAB4755058.1"/>
    <property type="molecule type" value="Genomic_DNA"/>
</dbReference>
<gene>
    <name evidence="1" type="ORF">UFOPK2786_01504</name>
</gene>
<protein>
    <submittedName>
        <fullName evidence="1">Unannotated protein</fullName>
    </submittedName>
</protein>